<feature type="region of interest" description="Disordered" evidence="4">
    <location>
        <begin position="81"/>
        <end position="199"/>
    </location>
</feature>
<keyword evidence="9" id="KW-1185">Reference proteome</keyword>
<dbReference type="GO" id="GO:0005829">
    <property type="term" value="C:cytosol"/>
    <property type="evidence" value="ECO:0007669"/>
    <property type="project" value="TreeGrafter"/>
</dbReference>
<feature type="compositionally biased region" description="Low complexity" evidence="4">
    <location>
        <begin position="744"/>
        <end position="764"/>
    </location>
</feature>
<dbReference type="GO" id="GO:0016274">
    <property type="term" value="F:protein-arginine N-methyltransferase activity"/>
    <property type="evidence" value="ECO:0007669"/>
    <property type="project" value="InterPro"/>
</dbReference>
<feature type="domain" description="PRMT5 arginine-N-methyltransferase" evidence="5">
    <location>
        <begin position="922"/>
        <end position="980"/>
    </location>
</feature>
<accession>A0A2C6KY97</accession>
<dbReference type="Pfam" id="PF17286">
    <property type="entry name" value="PRMT5_C"/>
    <property type="match status" value="1"/>
</dbReference>
<feature type="region of interest" description="Disordered" evidence="4">
    <location>
        <begin position="1174"/>
        <end position="1207"/>
    </location>
</feature>
<dbReference type="GO" id="GO:0032259">
    <property type="term" value="P:methylation"/>
    <property type="evidence" value="ECO:0007669"/>
    <property type="project" value="UniProtKB-KW"/>
</dbReference>
<dbReference type="PANTHER" id="PTHR10738">
    <property type="entry name" value="PROTEIN ARGININE N-METHYLTRANSFERASE 5"/>
    <property type="match status" value="1"/>
</dbReference>
<feature type="compositionally biased region" description="Basic residues" evidence="4">
    <location>
        <begin position="344"/>
        <end position="362"/>
    </location>
</feature>
<evidence type="ECO:0000313" key="9">
    <source>
        <dbReference type="Proteomes" id="UP000221165"/>
    </source>
</evidence>
<feature type="compositionally biased region" description="Low complexity" evidence="4">
    <location>
        <begin position="880"/>
        <end position="893"/>
    </location>
</feature>
<dbReference type="GeneID" id="94427560"/>
<dbReference type="Pfam" id="PF17285">
    <property type="entry name" value="PRMT5_TIM"/>
    <property type="match status" value="1"/>
</dbReference>
<name>A0A2C6KY97_9APIC</name>
<feature type="compositionally biased region" description="Basic and acidic residues" evidence="4">
    <location>
        <begin position="836"/>
        <end position="856"/>
    </location>
</feature>
<dbReference type="RefSeq" id="XP_067923675.1">
    <property type="nucleotide sequence ID" value="XM_068064349.1"/>
</dbReference>
<keyword evidence="2 8" id="KW-0808">Transferase</keyword>
<reference evidence="8 9" key="1">
    <citation type="journal article" date="2017" name="Int. J. Parasitol.">
        <title>The genome of the protozoan parasite Cystoisospora suis and a reverse vaccinology approach to identify vaccine candidates.</title>
        <authorList>
            <person name="Palmieri N."/>
            <person name="Shrestha A."/>
            <person name="Ruttkowski B."/>
            <person name="Beck T."/>
            <person name="Vogl C."/>
            <person name="Tomley F."/>
            <person name="Blake D.P."/>
            <person name="Joachim A."/>
        </authorList>
    </citation>
    <scope>NUCLEOTIDE SEQUENCE [LARGE SCALE GENOMIC DNA]</scope>
    <source>
        <strain evidence="8 9">Wien I</strain>
    </source>
</reference>
<feature type="region of interest" description="Disordered" evidence="4">
    <location>
        <begin position="686"/>
        <end position="766"/>
    </location>
</feature>
<feature type="region of interest" description="Disordered" evidence="4">
    <location>
        <begin position="337"/>
        <end position="461"/>
    </location>
</feature>
<dbReference type="GO" id="GO:0005634">
    <property type="term" value="C:nucleus"/>
    <property type="evidence" value="ECO:0007669"/>
    <property type="project" value="TreeGrafter"/>
</dbReference>
<feature type="compositionally biased region" description="Low complexity" evidence="4">
    <location>
        <begin position="125"/>
        <end position="144"/>
    </location>
</feature>
<feature type="compositionally biased region" description="Basic residues" evidence="4">
    <location>
        <begin position="1455"/>
        <end position="1477"/>
    </location>
</feature>
<feature type="compositionally biased region" description="Basic and acidic residues" evidence="4">
    <location>
        <begin position="1065"/>
        <end position="1084"/>
    </location>
</feature>
<feature type="compositionally biased region" description="Acidic residues" evidence="4">
    <location>
        <begin position="1398"/>
        <end position="1414"/>
    </location>
</feature>
<sequence length="1596" mass="178469">MPLQPPSNSCLTGPVFFGIGLSHSAVRTPDSLHAHLQAVRNQLQCDFVVIPTASASSSPFIKLSQFLSKKKCISKTIGKPSFDQDHHSLSPTQDSCHLSSSSSSSSSKPPSNPNCHSLPSDGVPSENLEQNSTTEETLLSSSLSPNGKGVHSGLKQEDEARTTCKDGEKVPSPSSSSSSSSCGSSLSEDEEERSPVSSLSSLSFTQIPLDHLPVYAANPHDKKRFLSLQADSPARGIRRRGETNTKSLSGKQSPPNDEQIKEAAHCRLSHSPSSALSSIDQTRELSFSKIDGGLSCRPPAYQFEPSTGSDLVLDSNTWASSIVCELSKWISPDCGINPFDPRLVHRRSQEKKKKKKNKKKKTFSPASTEGKTRAASDGKHSDEAIGSSSSHVQRGEASRTQGRESEDEEEDHENVLLSFSTGESEGRGSDHEEEEDQEEEAKKDEKRKKRNGGVIEDEEDGKELRERGFLIPRDHELNHWSYHVSAWQREIQWATHIGAYAVITPEPCPGVSPVEYSRQIRLALNQLQPPSIWVRLPLVYSSSSFHLSNHLHKTTSSSSSSSSLRTKDDDGVVQDAENPKVSGQHGISCSSCMKSEEKDLSTSPHRHRQPNTCRCHCEIPQGHLSSSSSSSSCSPWHQWNAIRSFVGYHQNLGICLQLTPDLPSEDEELDRWFAEPLRALLISPSCFTSSSSSEGRNERRGPRDGGEGPQQQQHHPSDQRHSSLKKKKKKGFHDSTQHAPPLSSPSTNSSKNASSSSSSSSSASWGRALSPRHFRFLARCAEHRVKLILIQDEEEDEERGWHFSQKEKCDSGYVALSSEDKEGAVLGQKKNAAGGGREKTTRTGERDTRRPVDISDLHAFPSLSSSGGNHPHRHTHTSISPKTKTCPSLSSPSSSSLKDRYQAYLSYIVSELLRLPTLSAATLFSAPYRDVLQSPMQPLADNLSTMNYEVFEKDPVKYVRYRQAILRRLTEIWRRKEEDEDDHPPSRYATSASSSIGRAKTRKEEKGHVEASGETSLKKHQEKKKMVEDALPSPSVGSTDKRNNEDEEEEEEKKNKKKEKKVCKSQKDQGGKSNQSKEKGERGGPKGNKTRSGDSSFFSSSSSKYLLDEYFGNSKEEGESDDGALSEEEEQQHAKEDAENLLVHQRGGIEEEEKKQRRGEYTWCLNGDDCPIHSLPPPEAVEEKSSEDQLHHDDADDKKNKKREKKNPKKAPIVIMVVGAGRGPLVQATLDALREAEIPLCCAHVYAVEKNSNAVITLRSKVLYDPCEGWRRVRVLESDMREVRHLVEERADILVSELLGSFGDNELSVECLHGAQQQLLKPHVGISIPTSYVSTLEPVSTSRLWTAIDSYGSAKHFESPYVVDFFAVYKPGVEGPKECFYFKHPDPILLPTSSSSGEGEDDETDEEDEDEERETEMKGERRSRRGDNNSNSNDEKAMNNNKKKNGEEEEGYKSGVRKKKKILRRRDKKEKQKKNRPLKCPLTQSALTLYRHRRTQLSWTMKTDTLVHGLAGYFHCCLYRDIYISIDPRSFSEGMFSWFPLFLPFRVPVYVRQNEQLEIYLAREGDDHRVWYEWAVVRPTPSELYNHFGKHYFIGK</sequence>
<feature type="domain" description="PRMT5 arginine-N-methyltransferase" evidence="5">
    <location>
        <begin position="1202"/>
        <end position="1328"/>
    </location>
</feature>
<feature type="compositionally biased region" description="Low complexity" evidence="4">
    <location>
        <begin position="172"/>
        <end position="186"/>
    </location>
</feature>
<dbReference type="Gene3D" id="3.40.50.150">
    <property type="entry name" value="Vaccinia Virus protein VP39"/>
    <property type="match status" value="2"/>
</dbReference>
<feature type="compositionally biased region" description="Basic and acidic residues" evidence="4">
    <location>
        <begin position="370"/>
        <end position="383"/>
    </location>
</feature>
<feature type="compositionally biased region" description="Basic and acidic residues" evidence="4">
    <location>
        <begin position="1002"/>
        <end position="1028"/>
    </location>
</feature>
<dbReference type="InterPro" id="IPR035075">
    <property type="entry name" value="PRMT5"/>
</dbReference>
<gene>
    <name evidence="8" type="ORF">CSUI_004155</name>
</gene>
<dbReference type="SUPFAM" id="SSF53335">
    <property type="entry name" value="S-adenosyl-L-methionine-dependent methyltransferases"/>
    <property type="match status" value="1"/>
</dbReference>
<dbReference type="Gene3D" id="2.70.160.11">
    <property type="entry name" value="Hnrnp arginine n-methyltransferase1"/>
    <property type="match status" value="1"/>
</dbReference>
<dbReference type="EMBL" id="MIGC01001901">
    <property type="protein sequence ID" value="PHJ21997.1"/>
    <property type="molecule type" value="Genomic_DNA"/>
</dbReference>
<evidence type="ECO:0000259" key="7">
    <source>
        <dbReference type="Pfam" id="PF17286"/>
    </source>
</evidence>
<dbReference type="GO" id="GO:0006355">
    <property type="term" value="P:regulation of DNA-templated transcription"/>
    <property type="evidence" value="ECO:0007669"/>
    <property type="project" value="TreeGrafter"/>
</dbReference>
<proteinExistence type="predicted"/>
<keyword evidence="1 8" id="KW-0489">Methyltransferase</keyword>
<feature type="compositionally biased region" description="Basic and acidic residues" evidence="4">
    <location>
        <begin position="1181"/>
        <end position="1199"/>
    </location>
</feature>
<feature type="compositionally biased region" description="Polar residues" evidence="4">
    <location>
        <begin position="244"/>
        <end position="256"/>
    </location>
</feature>
<feature type="compositionally biased region" description="Basic residues" evidence="4">
    <location>
        <begin position="722"/>
        <end position="731"/>
    </location>
</feature>
<feature type="region of interest" description="Disordered" evidence="4">
    <location>
        <begin position="551"/>
        <end position="589"/>
    </location>
</feature>
<evidence type="ECO:0000256" key="4">
    <source>
        <dbReference type="SAM" id="MobiDB-lite"/>
    </source>
</evidence>
<dbReference type="Proteomes" id="UP000221165">
    <property type="component" value="Unassembled WGS sequence"/>
</dbReference>
<dbReference type="Gene3D" id="3.20.20.150">
    <property type="entry name" value="Divalent-metal-dependent TIM barrel enzymes"/>
    <property type="match status" value="1"/>
</dbReference>
<evidence type="ECO:0000259" key="6">
    <source>
        <dbReference type="Pfam" id="PF17285"/>
    </source>
</evidence>
<evidence type="ECO:0000256" key="1">
    <source>
        <dbReference type="ARBA" id="ARBA00022603"/>
    </source>
</evidence>
<evidence type="ECO:0000259" key="5">
    <source>
        <dbReference type="Pfam" id="PF05185"/>
    </source>
</evidence>
<feature type="region of interest" description="Disordered" evidence="4">
    <location>
        <begin position="1390"/>
        <end position="1478"/>
    </location>
</feature>
<feature type="region of interest" description="Disordered" evidence="4">
    <location>
        <begin position="227"/>
        <end position="259"/>
    </location>
</feature>
<dbReference type="InterPro" id="IPR035248">
    <property type="entry name" value="PRMT5_C"/>
</dbReference>
<dbReference type="VEuPathDB" id="ToxoDB:CSUI_004155"/>
<dbReference type="OrthoDB" id="1368803at2759"/>
<dbReference type="InterPro" id="IPR035247">
    <property type="entry name" value="PRMT5_TIM"/>
</dbReference>
<dbReference type="InterPro" id="IPR025799">
    <property type="entry name" value="Arg_MeTrfase"/>
</dbReference>
<feature type="compositionally biased region" description="Acidic residues" evidence="4">
    <location>
        <begin position="1118"/>
        <end position="1130"/>
    </location>
</feature>
<evidence type="ECO:0000313" key="8">
    <source>
        <dbReference type="EMBL" id="PHJ21997.1"/>
    </source>
</evidence>
<dbReference type="InterPro" id="IPR029063">
    <property type="entry name" value="SAM-dependent_MTases_sf"/>
</dbReference>
<feature type="compositionally biased region" description="Basic and acidic residues" evidence="4">
    <location>
        <begin position="393"/>
        <end position="404"/>
    </location>
</feature>
<feature type="compositionally biased region" description="Basic and acidic residues" evidence="4">
    <location>
        <begin position="695"/>
        <end position="706"/>
    </location>
</feature>
<feature type="domain" description="PRMT5 TIM barrel" evidence="6">
    <location>
        <begin position="484"/>
        <end position="690"/>
    </location>
</feature>
<comment type="caution">
    <text evidence="8">The sequence shown here is derived from an EMBL/GenBank/DDBJ whole genome shotgun (WGS) entry which is preliminary data.</text>
</comment>
<feature type="compositionally biased region" description="Basic residues" evidence="4">
    <location>
        <begin position="1055"/>
        <end position="1064"/>
    </location>
</feature>
<feature type="region of interest" description="Disordered" evidence="4">
    <location>
        <begin position="976"/>
        <end position="1157"/>
    </location>
</feature>
<feature type="compositionally biased region" description="Basic and acidic residues" evidence="4">
    <location>
        <begin position="154"/>
        <end position="169"/>
    </location>
</feature>
<feature type="compositionally biased region" description="Polar residues" evidence="4">
    <location>
        <begin position="89"/>
        <end position="98"/>
    </location>
</feature>
<dbReference type="PANTHER" id="PTHR10738:SF0">
    <property type="entry name" value="PROTEIN ARGININE N-METHYLTRANSFERASE 5"/>
    <property type="match status" value="1"/>
</dbReference>
<feature type="region of interest" description="Disordered" evidence="4">
    <location>
        <begin position="824"/>
        <end position="893"/>
    </location>
</feature>
<protein>
    <submittedName>
        <fullName evidence="8">Histone arginine methyltransferase prmt5</fullName>
    </submittedName>
</protein>
<feature type="compositionally biased region" description="Basic and acidic residues" evidence="4">
    <location>
        <begin position="1147"/>
        <end position="1157"/>
    </location>
</feature>
<evidence type="ECO:0000256" key="3">
    <source>
        <dbReference type="ARBA" id="ARBA00022691"/>
    </source>
</evidence>
<organism evidence="8 9">
    <name type="scientific">Cystoisospora suis</name>
    <dbReference type="NCBI Taxonomy" id="483139"/>
    <lineage>
        <taxon>Eukaryota</taxon>
        <taxon>Sar</taxon>
        <taxon>Alveolata</taxon>
        <taxon>Apicomplexa</taxon>
        <taxon>Conoidasida</taxon>
        <taxon>Coccidia</taxon>
        <taxon>Eucoccidiorida</taxon>
        <taxon>Eimeriorina</taxon>
        <taxon>Sarcocystidae</taxon>
        <taxon>Cystoisospora</taxon>
    </lineage>
</organism>
<evidence type="ECO:0000256" key="2">
    <source>
        <dbReference type="ARBA" id="ARBA00022679"/>
    </source>
</evidence>
<feature type="domain" description="PRMT5 oligomerisation" evidence="7">
    <location>
        <begin position="1489"/>
        <end position="1594"/>
    </location>
</feature>
<keyword evidence="3" id="KW-0949">S-adenosyl-L-methionine</keyword>
<dbReference type="Pfam" id="PF05185">
    <property type="entry name" value="PRMT5"/>
    <property type="match status" value="2"/>
</dbReference>